<accession>A0ABU7LEM5</accession>
<sequence length="223" mass="24537">MAHPVIPPTHRSCSNAVRSHSGRPRADNARINMVCRSQDRADSLVIPFGRDGEGNTVAWTVAAGRNLLVHQRDTENFPNLPLTLMATGVLSRRTHELFVADPHHRHHWLAGYRDAGDGVSSWAATPDEIGRMLAELDSVGAEPRRLLLLAGLSTTIAKLDLPDRERLTRLVTTARTRNLTVVATSSDHGARWFPDGLIAAFDDVLVRESGCSTVYRNPLGRDE</sequence>
<gene>
    <name evidence="2" type="ORF">Q7514_20980</name>
</gene>
<evidence type="ECO:0000313" key="3">
    <source>
        <dbReference type="Proteomes" id="UP001336020"/>
    </source>
</evidence>
<keyword evidence="3" id="KW-1185">Reference proteome</keyword>
<feature type="region of interest" description="Disordered" evidence="1">
    <location>
        <begin position="1"/>
        <end position="27"/>
    </location>
</feature>
<evidence type="ECO:0000313" key="2">
    <source>
        <dbReference type="EMBL" id="MEE2060001.1"/>
    </source>
</evidence>
<dbReference type="Proteomes" id="UP001336020">
    <property type="component" value="Unassembled WGS sequence"/>
</dbReference>
<evidence type="ECO:0000256" key="1">
    <source>
        <dbReference type="SAM" id="MobiDB-lite"/>
    </source>
</evidence>
<name>A0ABU7LEM5_9NOCA</name>
<dbReference type="EMBL" id="JAUTXY010000010">
    <property type="protein sequence ID" value="MEE2060001.1"/>
    <property type="molecule type" value="Genomic_DNA"/>
</dbReference>
<comment type="caution">
    <text evidence="2">The sequence shown here is derived from an EMBL/GenBank/DDBJ whole genome shotgun (WGS) entry which is preliminary data.</text>
</comment>
<dbReference type="RefSeq" id="WP_330135182.1">
    <property type="nucleotide sequence ID" value="NZ_JAUTXY010000010.1"/>
</dbReference>
<protein>
    <submittedName>
        <fullName evidence="2">Uncharacterized protein</fullName>
    </submittedName>
</protein>
<proteinExistence type="predicted"/>
<organism evidence="2 3">
    <name type="scientific">Rhodococcus artemisiae</name>
    <dbReference type="NCBI Taxonomy" id="714159"/>
    <lineage>
        <taxon>Bacteria</taxon>
        <taxon>Bacillati</taxon>
        <taxon>Actinomycetota</taxon>
        <taxon>Actinomycetes</taxon>
        <taxon>Mycobacteriales</taxon>
        <taxon>Nocardiaceae</taxon>
        <taxon>Rhodococcus</taxon>
    </lineage>
</organism>
<reference evidence="2 3" key="1">
    <citation type="submission" date="2023-07" db="EMBL/GenBank/DDBJ databases">
        <authorList>
            <person name="Girao M."/>
            <person name="Carvalho M.F."/>
        </authorList>
    </citation>
    <scope>NUCLEOTIDE SEQUENCE [LARGE SCALE GENOMIC DNA]</scope>
    <source>
        <strain evidence="2 3">YIM65754</strain>
    </source>
</reference>